<evidence type="ECO:0000256" key="4">
    <source>
        <dbReference type="ARBA" id="ARBA00022759"/>
    </source>
</evidence>
<proteinExistence type="inferred from homology"/>
<evidence type="ECO:0000256" key="3">
    <source>
        <dbReference type="ARBA" id="ARBA00022722"/>
    </source>
</evidence>
<name>A0A1G1ZQ66_9BACT</name>
<evidence type="ECO:0000313" key="9">
    <source>
        <dbReference type="Proteomes" id="UP000177942"/>
    </source>
</evidence>
<evidence type="ECO:0000256" key="1">
    <source>
        <dbReference type="ARBA" id="ARBA00006620"/>
    </source>
</evidence>
<keyword evidence="6" id="KW-0694">RNA-binding</keyword>
<comment type="caution">
    <text evidence="8">The sequence shown here is derived from an EMBL/GenBank/DDBJ whole genome shotgun (WGS) entry which is preliminary data.</text>
</comment>
<evidence type="ECO:0000313" key="8">
    <source>
        <dbReference type="EMBL" id="OGY66326.1"/>
    </source>
</evidence>
<keyword evidence="5" id="KW-0378">Hydrolase</keyword>
<keyword evidence="3" id="KW-0540">Nuclease</keyword>
<keyword evidence="2" id="KW-1277">Toxin-antitoxin system</keyword>
<sequence>MSIVPLLRSAQLIKALLGAGFRIIKQSGSHVRLRHVLDSTRQTTVPIHNFPIPRWLLHAILKQTKISLKELLKLLGKK</sequence>
<comment type="similarity">
    <text evidence="1">Belongs to the HicA mRNA interferase family.</text>
</comment>
<reference evidence="8 9" key="1">
    <citation type="journal article" date="2016" name="Nat. Commun.">
        <title>Thousands of microbial genomes shed light on interconnected biogeochemical processes in an aquifer system.</title>
        <authorList>
            <person name="Anantharaman K."/>
            <person name="Brown C.T."/>
            <person name="Hug L.A."/>
            <person name="Sharon I."/>
            <person name="Castelle C.J."/>
            <person name="Probst A.J."/>
            <person name="Thomas B.C."/>
            <person name="Singh A."/>
            <person name="Wilkins M.J."/>
            <person name="Karaoz U."/>
            <person name="Brodie E.L."/>
            <person name="Williams K.H."/>
            <person name="Hubbard S.S."/>
            <person name="Banfield J.F."/>
        </authorList>
    </citation>
    <scope>NUCLEOTIDE SEQUENCE [LARGE SCALE GENOMIC DNA]</scope>
</reference>
<dbReference type="GO" id="GO:0003729">
    <property type="term" value="F:mRNA binding"/>
    <property type="evidence" value="ECO:0007669"/>
    <property type="project" value="InterPro"/>
</dbReference>
<dbReference type="Proteomes" id="UP000177942">
    <property type="component" value="Unassembled WGS sequence"/>
</dbReference>
<dbReference type="AlphaFoldDB" id="A0A1G1ZQ66"/>
<organism evidence="8 9">
    <name type="scientific">Candidatus Harrisonbacteria bacterium RIFCSPLOWO2_01_FULL_44_18</name>
    <dbReference type="NCBI Taxonomy" id="1798407"/>
    <lineage>
        <taxon>Bacteria</taxon>
        <taxon>Candidatus Harrisoniibacteriota</taxon>
    </lineage>
</organism>
<dbReference type="Pfam" id="PF07927">
    <property type="entry name" value="HicA_toxin"/>
    <property type="match status" value="1"/>
</dbReference>
<dbReference type="InterPro" id="IPR038570">
    <property type="entry name" value="HicA_sf"/>
</dbReference>
<evidence type="ECO:0000256" key="5">
    <source>
        <dbReference type="ARBA" id="ARBA00022801"/>
    </source>
</evidence>
<dbReference type="GO" id="GO:0004519">
    <property type="term" value="F:endonuclease activity"/>
    <property type="evidence" value="ECO:0007669"/>
    <property type="project" value="UniProtKB-KW"/>
</dbReference>
<keyword evidence="4" id="KW-0255">Endonuclease</keyword>
<keyword evidence="7" id="KW-0346">Stress response</keyword>
<evidence type="ECO:0000256" key="2">
    <source>
        <dbReference type="ARBA" id="ARBA00022649"/>
    </source>
</evidence>
<dbReference type="STRING" id="1798407.A3A16_00235"/>
<accession>A0A1G1ZQ66</accession>
<dbReference type="SUPFAM" id="SSF54786">
    <property type="entry name" value="YcfA/nrd intein domain"/>
    <property type="match status" value="1"/>
</dbReference>
<dbReference type="Gene3D" id="3.30.920.30">
    <property type="entry name" value="Hypothetical protein"/>
    <property type="match status" value="1"/>
</dbReference>
<evidence type="ECO:0008006" key="10">
    <source>
        <dbReference type="Google" id="ProtNLM"/>
    </source>
</evidence>
<dbReference type="InterPro" id="IPR012933">
    <property type="entry name" value="HicA_mRNA_interferase"/>
</dbReference>
<protein>
    <recommendedName>
        <fullName evidence="10">Addiction module toxin, HicA family</fullName>
    </recommendedName>
</protein>
<dbReference type="EMBL" id="MHJJ01000002">
    <property type="protein sequence ID" value="OGY66326.1"/>
    <property type="molecule type" value="Genomic_DNA"/>
</dbReference>
<evidence type="ECO:0000256" key="6">
    <source>
        <dbReference type="ARBA" id="ARBA00022884"/>
    </source>
</evidence>
<dbReference type="GO" id="GO:0016787">
    <property type="term" value="F:hydrolase activity"/>
    <property type="evidence" value="ECO:0007669"/>
    <property type="project" value="UniProtKB-KW"/>
</dbReference>
<gene>
    <name evidence="8" type="ORF">A3A16_00235</name>
</gene>
<evidence type="ECO:0000256" key="7">
    <source>
        <dbReference type="ARBA" id="ARBA00023016"/>
    </source>
</evidence>